<comment type="caution">
    <text evidence="1">The sequence shown here is derived from an EMBL/GenBank/DDBJ whole genome shotgun (WGS) entry which is preliminary data.</text>
</comment>
<evidence type="ECO:0000313" key="1">
    <source>
        <dbReference type="EMBL" id="KAK7344633.1"/>
    </source>
</evidence>
<dbReference type="Proteomes" id="UP001367508">
    <property type="component" value="Unassembled WGS sequence"/>
</dbReference>
<name>A0AAN9M3I5_CANGL</name>
<organism evidence="1 2">
    <name type="scientific">Canavalia gladiata</name>
    <name type="common">Sword bean</name>
    <name type="synonym">Dolichos gladiatus</name>
    <dbReference type="NCBI Taxonomy" id="3824"/>
    <lineage>
        <taxon>Eukaryota</taxon>
        <taxon>Viridiplantae</taxon>
        <taxon>Streptophyta</taxon>
        <taxon>Embryophyta</taxon>
        <taxon>Tracheophyta</taxon>
        <taxon>Spermatophyta</taxon>
        <taxon>Magnoliopsida</taxon>
        <taxon>eudicotyledons</taxon>
        <taxon>Gunneridae</taxon>
        <taxon>Pentapetalae</taxon>
        <taxon>rosids</taxon>
        <taxon>fabids</taxon>
        <taxon>Fabales</taxon>
        <taxon>Fabaceae</taxon>
        <taxon>Papilionoideae</taxon>
        <taxon>50 kb inversion clade</taxon>
        <taxon>NPAAA clade</taxon>
        <taxon>indigoferoid/millettioid clade</taxon>
        <taxon>Phaseoleae</taxon>
        <taxon>Canavalia</taxon>
    </lineage>
</organism>
<keyword evidence="2" id="KW-1185">Reference proteome</keyword>
<gene>
    <name evidence="1" type="ORF">VNO77_14492</name>
</gene>
<accession>A0AAN9M3I5</accession>
<evidence type="ECO:0000313" key="2">
    <source>
        <dbReference type="Proteomes" id="UP001367508"/>
    </source>
</evidence>
<dbReference type="AlphaFoldDB" id="A0AAN9M3I5"/>
<protein>
    <submittedName>
        <fullName evidence="1">Uncharacterized protein</fullName>
    </submittedName>
</protein>
<reference evidence="1 2" key="1">
    <citation type="submission" date="2024-01" db="EMBL/GenBank/DDBJ databases">
        <title>The genomes of 5 underutilized Papilionoideae crops provide insights into root nodulation and disease resistanc.</title>
        <authorList>
            <person name="Jiang F."/>
        </authorList>
    </citation>
    <scope>NUCLEOTIDE SEQUENCE [LARGE SCALE GENOMIC DNA]</scope>
    <source>
        <strain evidence="1">LVBAO_FW01</strain>
        <tissue evidence="1">Leaves</tissue>
    </source>
</reference>
<sequence>MKLLVTCGFHLTCPKGNASSGMDVGEHRGCTYLKLLREKVRGCVIFRIDEEIKDVAFTASLHKIDCCYVV</sequence>
<proteinExistence type="predicted"/>
<dbReference type="EMBL" id="JAYMYQ010000003">
    <property type="protein sequence ID" value="KAK7344633.1"/>
    <property type="molecule type" value="Genomic_DNA"/>
</dbReference>